<evidence type="ECO:0000259" key="3">
    <source>
        <dbReference type="Pfam" id="PF00288"/>
    </source>
</evidence>
<sequence length="480" mass="52786">MASQGQGDVKRDLVPVQALSKVVSSERVEGVRNRFQSAFGHSPQFFLRVPGRVNLIGEHIDYCGYAVLPMAIGYDVLIAGRSDPKEEDAEPTVRVINVNSTYPDFSGTLSQVKRALVEREEGKAPEWYLYVFCGLMGVVEELKREGNSRSLEICVDGRVPARAGLSSSSALVCAATLATLQANNITLSKNEIADLSARSERYIGTQGGGMDQAIAMLATAGSAQFIEFIPKLKASSVSLPKSAVFVVANSLAEANKAANDSYNYRVTECRFATWILAKKRGLKIDGMWKPLDLQLELKATLDELLGLVDKELHEEPYTVSELMKVLNVDESFLRENSTIKATFSSSSTFKLRQRIQHVYSEAGRVELFRSVCQEELGYPGVLRKLGKLMNMSHQSLRELYQCSHPQLDTLVHLAQDNSHGARLTGAGWGGCAVALLERAQLENFLAVLKSKYYEPVLGISDIQEHVFVTTPSQGASILEE</sequence>
<evidence type="ECO:0000259" key="5">
    <source>
        <dbReference type="Pfam" id="PF10509"/>
    </source>
</evidence>
<dbReference type="InterPro" id="IPR006204">
    <property type="entry name" value="GHMP_kinase_N_dom"/>
</dbReference>
<dbReference type="InterPro" id="IPR006206">
    <property type="entry name" value="Mevalonate/galactokinase"/>
</dbReference>
<keyword evidence="1" id="KW-0547">Nucleotide-binding</keyword>
<dbReference type="PANTHER" id="PTHR10457:SF7">
    <property type="entry name" value="GALACTOKINASE-RELATED"/>
    <property type="match status" value="1"/>
</dbReference>
<dbReference type="GO" id="GO:0004335">
    <property type="term" value="F:galactokinase activity"/>
    <property type="evidence" value="ECO:0007669"/>
    <property type="project" value="InterPro"/>
</dbReference>
<gene>
    <name evidence="6" type="ORF">AFUS01_LOCUS29315</name>
</gene>
<name>A0A8J2KIS9_9HEXA</name>
<accession>A0A8J2KIS9</accession>
<dbReference type="Proteomes" id="UP000708208">
    <property type="component" value="Unassembled WGS sequence"/>
</dbReference>
<dbReference type="InterPro" id="IPR013750">
    <property type="entry name" value="GHMP_kinase_C_dom"/>
</dbReference>
<dbReference type="GO" id="GO:0006012">
    <property type="term" value="P:galactose metabolic process"/>
    <property type="evidence" value="ECO:0007669"/>
    <property type="project" value="InterPro"/>
</dbReference>
<dbReference type="GO" id="GO:0005829">
    <property type="term" value="C:cytosol"/>
    <property type="evidence" value="ECO:0007669"/>
    <property type="project" value="TreeGrafter"/>
</dbReference>
<keyword evidence="7" id="KW-1185">Reference proteome</keyword>
<dbReference type="Pfam" id="PF10509">
    <property type="entry name" value="GalKase_gal_bdg"/>
    <property type="match status" value="1"/>
</dbReference>
<protein>
    <recommendedName>
        <fullName evidence="8">Galactokinase</fullName>
    </recommendedName>
</protein>
<dbReference type="AlphaFoldDB" id="A0A8J2KIS9"/>
<dbReference type="NCBIfam" id="TIGR00131">
    <property type="entry name" value="gal_kin"/>
    <property type="match status" value="1"/>
</dbReference>
<dbReference type="OrthoDB" id="187738at2759"/>
<organism evidence="6 7">
    <name type="scientific">Allacma fusca</name>
    <dbReference type="NCBI Taxonomy" id="39272"/>
    <lineage>
        <taxon>Eukaryota</taxon>
        <taxon>Metazoa</taxon>
        <taxon>Ecdysozoa</taxon>
        <taxon>Arthropoda</taxon>
        <taxon>Hexapoda</taxon>
        <taxon>Collembola</taxon>
        <taxon>Symphypleona</taxon>
        <taxon>Sminthuridae</taxon>
        <taxon>Allacma</taxon>
    </lineage>
</organism>
<dbReference type="PROSITE" id="PS00106">
    <property type="entry name" value="GALACTOKINASE"/>
    <property type="match status" value="1"/>
</dbReference>
<dbReference type="PANTHER" id="PTHR10457">
    <property type="entry name" value="MEVALONATE KINASE/GALACTOKINASE"/>
    <property type="match status" value="1"/>
</dbReference>
<feature type="domain" description="GHMP kinase C-terminal" evidence="4">
    <location>
        <begin position="382"/>
        <end position="453"/>
    </location>
</feature>
<reference evidence="6" key="1">
    <citation type="submission" date="2021-06" db="EMBL/GenBank/DDBJ databases">
        <authorList>
            <person name="Hodson N. C."/>
            <person name="Mongue J. A."/>
            <person name="Jaron S. K."/>
        </authorList>
    </citation>
    <scope>NUCLEOTIDE SEQUENCE</scope>
</reference>
<dbReference type="GO" id="GO:0005524">
    <property type="term" value="F:ATP binding"/>
    <property type="evidence" value="ECO:0007669"/>
    <property type="project" value="UniProtKB-KW"/>
</dbReference>
<dbReference type="EMBL" id="CAJVCH010431765">
    <property type="protein sequence ID" value="CAG7818836.1"/>
    <property type="molecule type" value="Genomic_DNA"/>
</dbReference>
<evidence type="ECO:0000259" key="4">
    <source>
        <dbReference type="Pfam" id="PF08544"/>
    </source>
</evidence>
<evidence type="ECO:0000313" key="7">
    <source>
        <dbReference type="Proteomes" id="UP000708208"/>
    </source>
</evidence>
<proteinExistence type="predicted"/>
<feature type="domain" description="Galactokinase N-terminal" evidence="5">
    <location>
        <begin position="33"/>
        <end position="81"/>
    </location>
</feature>
<dbReference type="InterPro" id="IPR019741">
    <property type="entry name" value="Galactokinase_CS"/>
</dbReference>
<dbReference type="Pfam" id="PF08544">
    <property type="entry name" value="GHMP_kinases_C"/>
    <property type="match status" value="1"/>
</dbReference>
<evidence type="ECO:0000256" key="1">
    <source>
        <dbReference type="ARBA" id="ARBA00022741"/>
    </source>
</evidence>
<dbReference type="InterPro" id="IPR019539">
    <property type="entry name" value="GalKase_N"/>
</dbReference>
<dbReference type="PIRSF" id="PIRSF000530">
    <property type="entry name" value="Galactokinase"/>
    <property type="match status" value="1"/>
</dbReference>
<comment type="caution">
    <text evidence="6">The sequence shown here is derived from an EMBL/GenBank/DDBJ whole genome shotgun (WGS) entry which is preliminary data.</text>
</comment>
<dbReference type="Pfam" id="PF00288">
    <property type="entry name" value="GHMP_kinases_N"/>
    <property type="match status" value="1"/>
</dbReference>
<dbReference type="InterPro" id="IPR000705">
    <property type="entry name" value="Galactokinase"/>
</dbReference>
<feature type="domain" description="GHMP kinase N-terminal" evidence="3">
    <location>
        <begin position="136"/>
        <end position="217"/>
    </location>
</feature>
<evidence type="ECO:0000313" key="6">
    <source>
        <dbReference type="EMBL" id="CAG7818836.1"/>
    </source>
</evidence>
<evidence type="ECO:0000256" key="2">
    <source>
        <dbReference type="ARBA" id="ARBA00022840"/>
    </source>
</evidence>
<keyword evidence="2" id="KW-0067">ATP-binding</keyword>
<evidence type="ECO:0008006" key="8">
    <source>
        <dbReference type="Google" id="ProtNLM"/>
    </source>
</evidence>